<proteinExistence type="predicted"/>
<keyword evidence="1" id="KW-0812">Transmembrane</keyword>
<dbReference type="SUPFAM" id="SSF55073">
    <property type="entry name" value="Nucleotide cyclase"/>
    <property type="match status" value="1"/>
</dbReference>
<reference evidence="3" key="1">
    <citation type="submission" date="2021-02" db="EMBL/GenBank/DDBJ databases">
        <title>Genome sequence of Rhodospirillales sp. strain TMPK1 isolated from soil.</title>
        <authorList>
            <person name="Nakai R."/>
            <person name="Kusada H."/>
            <person name="Tamaki H."/>
        </authorList>
    </citation>
    <scope>NUCLEOTIDE SEQUENCE</scope>
    <source>
        <strain evidence="3">TMPK1</strain>
    </source>
</reference>
<dbReference type="GO" id="GO:0035556">
    <property type="term" value="P:intracellular signal transduction"/>
    <property type="evidence" value="ECO:0007669"/>
    <property type="project" value="InterPro"/>
</dbReference>
<evidence type="ECO:0000259" key="2">
    <source>
        <dbReference type="PROSITE" id="PS50125"/>
    </source>
</evidence>
<feature type="transmembrane region" description="Helical" evidence="1">
    <location>
        <begin position="189"/>
        <end position="213"/>
    </location>
</feature>
<dbReference type="PROSITE" id="PS50125">
    <property type="entry name" value="GUANYLATE_CYCLASE_2"/>
    <property type="match status" value="1"/>
</dbReference>
<gene>
    <name evidence="3" type="ORF">TMPK1_24700</name>
</gene>
<dbReference type="SMART" id="SM00044">
    <property type="entry name" value="CYCc"/>
    <property type="match status" value="1"/>
</dbReference>
<dbReference type="PANTHER" id="PTHR43081">
    <property type="entry name" value="ADENYLATE CYCLASE, TERMINAL-DIFFERENTIATION SPECIFIC-RELATED"/>
    <property type="match status" value="1"/>
</dbReference>
<feature type="transmembrane region" description="Helical" evidence="1">
    <location>
        <begin position="150"/>
        <end position="169"/>
    </location>
</feature>
<dbReference type="Gene3D" id="3.30.70.1230">
    <property type="entry name" value="Nucleotide cyclase"/>
    <property type="match status" value="1"/>
</dbReference>
<keyword evidence="1" id="KW-1133">Transmembrane helix</keyword>
<dbReference type="PANTHER" id="PTHR43081:SF1">
    <property type="entry name" value="ADENYLATE CYCLASE, TERMINAL-DIFFERENTIATION SPECIFIC"/>
    <property type="match status" value="1"/>
</dbReference>
<accession>A0A8S8X9V0</accession>
<feature type="transmembrane region" description="Helical" evidence="1">
    <location>
        <begin position="95"/>
        <end position="118"/>
    </location>
</feature>
<evidence type="ECO:0000313" key="4">
    <source>
        <dbReference type="Proteomes" id="UP000681075"/>
    </source>
</evidence>
<keyword evidence="1" id="KW-0472">Membrane</keyword>
<keyword evidence="4" id="KW-1185">Reference proteome</keyword>
<dbReference type="RefSeq" id="WP_420243341.1">
    <property type="nucleotide sequence ID" value="NZ_BOPV01000001.1"/>
</dbReference>
<evidence type="ECO:0000313" key="3">
    <source>
        <dbReference type="EMBL" id="GIL40233.1"/>
    </source>
</evidence>
<feature type="transmembrane region" description="Helical" evidence="1">
    <location>
        <begin position="60"/>
        <end position="83"/>
    </location>
</feature>
<dbReference type="AlphaFoldDB" id="A0A8S8X9V0"/>
<name>A0A8S8X9V0_9PROT</name>
<dbReference type="InterPro" id="IPR050697">
    <property type="entry name" value="Adenylyl/Guanylyl_Cyclase_3/4"/>
</dbReference>
<protein>
    <submittedName>
        <fullName evidence="3">Adenylate cyclase</fullName>
    </submittedName>
</protein>
<dbReference type="InterPro" id="IPR029787">
    <property type="entry name" value="Nucleotide_cyclase"/>
</dbReference>
<dbReference type="InterPro" id="IPR001054">
    <property type="entry name" value="A/G_cyclase"/>
</dbReference>
<dbReference type="EMBL" id="BOPV01000001">
    <property type="protein sequence ID" value="GIL40233.1"/>
    <property type="molecule type" value="Genomic_DNA"/>
</dbReference>
<evidence type="ECO:0000256" key="1">
    <source>
        <dbReference type="SAM" id="Phobius"/>
    </source>
</evidence>
<organism evidence="3 4">
    <name type="scientific">Roseiterribacter gracilis</name>
    <dbReference type="NCBI Taxonomy" id="2812848"/>
    <lineage>
        <taxon>Bacteria</taxon>
        <taxon>Pseudomonadati</taxon>
        <taxon>Pseudomonadota</taxon>
        <taxon>Alphaproteobacteria</taxon>
        <taxon>Rhodospirillales</taxon>
        <taxon>Roseiterribacteraceae</taxon>
        <taxon>Roseiterribacter</taxon>
    </lineage>
</organism>
<dbReference type="GO" id="GO:0004016">
    <property type="term" value="F:adenylate cyclase activity"/>
    <property type="evidence" value="ECO:0007669"/>
    <property type="project" value="UniProtKB-ARBA"/>
</dbReference>
<feature type="domain" description="Guanylate cyclase" evidence="2">
    <location>
        <begin position="262"/>
        <end position="394"/>
    </location>
</feature>
<dbReference type="CDD" id="cd07302">
    <property type="entry name" value="CHD"/>
    <property type="match status" value="1"/>
</dbReference>
<dbReference type="Proteomes" id="UP000681075">
    <property type="component" value="Unassembled WGS sequence"/>
</dbReference>
<comment type="caution">
    <text evidence="3">The sequence shown here is derived from an EMBL/GenBank/DDBJ whole genome shotgun (WGS) entry which is preliminary data.</text>
</comment>
<dbReference type="GO" id="GO:0006171">
    <property type="term" value="P:cAMP biosynthetic process"/>
    <property type="evidence" value="ECO:0007669"/>
    <property type="project" value="TreeGrafter"/>
</dbReference>
<sequence length="445" mass="46399">MSLRTLLLGPPPPPLPTRVADELERQQRASEITIGWVQLLGVAFLALLDELTPASLDVGAGAMLVVPVRATFAVYAVLTAARLWLAYKNRLTPPLLATGIAIDVAVLLALIVSIASVFPNPEQSALKVSLQAWLPCVIALRALRFDPRWVAWAGLFAAGGWLLLVVLASSAAPEQVTEDARSYLSGAGILFAAEADKIAGLLALTAVLSLALARARATLARAVVAASAQAELGRFFAPSVAARIVESDRVLVPGGGELRPAAIAMFDLRGYSIAARQLDPHALLALLGEFHALVLPIVRSGGGSVDKFLGDGILVSFGAVEPSSTYAADALQTVRDAVEAGQRWSADRAARGLVAPSVGAAVAVGEVLVGAIGVEDRLEFTVIGDAVNTAAKLEKHNKEERVRALASGEAFALARQQGSTLQLELRAARAVAGLDTPMDLAVLVP</sequence>